<comment type="caution">
    <text evidence="1">The sequence shown here is derived from an EMBL/GenBank/DDBJ whole genome shotgun (WGS) entry which is preliminary data.</text>
</comment>
<organism evidence="1 2">
    <name type="scientific">Araneus ventricosus</name>
    <name type="common">Orbweaver spider</name>
    <name type="synonym">Epeira ventricosa</name>
    <dbReference type="NCBI Taxonomy" id="182803"/>
    <lineage>
        <taxon>Eukaryota</taxon>
        <taxon>Metazoa</taxon>
        <taxon>Ecdysozoa</taxon>
        <taxon>Arthropoda</taxon>
        <taxon>Chelicerata</taxon>
        <taxon>Arachnida</taxon>
        <taxon>Araneae</taxon>
        <taxon>Araneomorphae</taxon>
        <taxon>Entelegynae</taxon>
        <taxon>Araneoidea</taxon>
        <taxon>Araneidae</taxon>
        <taxon>Araneus</taxon>
    </lineage>
</organism>
<gene>
    <name evidence="1" type="ORF">AVEN_22201_1</name>
</gene>
<keyword evidence="2" id="KW-1185">Reference proteome</keyword>
<dbReference type="EMBL" id="BGPR01020680">
    <property type="protein sequence ID" value="GBN85222.1"/>
    <property type="molecule type" value="Genomic_DNA"/>
</dbReference>
<protein>
    <submittedName>
        <fullName evidence="1">Uncharacterized protein</fullName>
    </submittedName>
</protein>
<dbReference type="OrthoDB" id="10504086at2759"/>
<evidence type="ECO:0000313" key="2">
    <source>
        <dbReference type="Proteomes" id="UP000499080"/>
    </source>
</evidence>
<proteinExistence type="predicted"/>
<dbReference type="Proteomes" id="UP000499080">
    <property type="component" value="Unassembled WGS sequence"/>
</dbReference>
<sequence length="102" mass="11342">MTHAEQKPLSSATLQQKGGIRGVSIPIGYGHAALHGLARSGNNHATRRSTRKWAVVGKDNWILYLLRDRRTSPPSKEAKRLRPAFVAVKEELLDRPRPPLSV</sequence>
<dbReference type="AlphaFoldDB" id="A0A4Y2SAJ2"/>
<evidence type="ECO:0000313" key="1">
    <source>
        <dbReference type="EMBL" id="GBN85222.1"/>
    </source>
</evidence>
<reference evidence="1 2" key="1">
    <citation type="journal article" date="2019" name="Sci. Rep.">
        <title>Orb-weaving spider Araneus ventricosus genome elucidates the spidroin gene catalogue.</title>
        <authorList>
            <person name="Kono N."/>
            <person name="Nakamura H."/>
            <person name="Ohtoshi R."/>
            <person name="Moran D.A.P."/>
            <person name="Shinohara A."/>
            <person name="Yoshida Y."/>
            <person name="Fujiwara M."/>
            <person name="Mori M."/>
            <person name="Tomita M."/>
            <person name="Arakawa K."/>
        </authorList>
    </citation>
    <scope>NUCLEOTIDE SEQUENCE [LARGE SCALE GENOMIC DNA]</scope>
</reference>
<accession>A0A4Y2SAJ2</accession>
<name>A0A4Y2SAJ2_ARAVE</name>